<gene>
    <name evidence="1" type="ORF">AVEN_201066_1</name>
</gene>
<organism evidence="1 2">
    <name type="scientific">Araneus ventricosus</name>
    <name type="common">Orbweaver spider</name>
    <name type="synonym">Epeira ventricosa</name>
    <dbReference type="NCBI Taxonomy" id="182803"/>
    <lineage>
        <taxon>Eukaryota</taxon>
        <taxon>Metazoa</taxon>
        <taxon>Ecdysozoa</taxon>
        <taxon>Arthropoda</taxon>
        <taxon>Chelicerata</taxon>
        <taxon>Arachnida</taxon>
        <taxon>Araneae</taxon>
        <taxon>Araneomorphae</taxon>
        <taxon>Entelegynae</taxon>
        <taxon>Araneoidea</taxon>
        <taxon>Araneidae</taxon>
        <taxon>Araneus</taxon>
    </lineage>
</organism>
<sequence length="204" mass="23785">MSKLLSNPKKRKSKHQAACCRIKKYKRKSSILHAKVFVPLKKQKPKPTIPLTKEFRKYHQNKHTLQRRKIKFKPKLEKISEVDENENEPEICKVEGCDELKSLTTSLDKTIAPQNNCGNSFLLEVDEDEKVSDLDNLWSSEELEVQVSTINKTVMAPNSVLHTGDSFNYGTHVIVQDEKECRLKQKKPSFFKKKFKNLKKLFKR</sequence>
<keyword evidence="2" id="KW-1185">Reference proteome</keyword>
<name>A0A4Y2TH93_ARAVE</name>
<dbReference type="EMBL" id="BGPR01027740">
    <property type="protein sequence ID" value="GBN98475.1"/>
    <property type="molecule type" value="Genomic_DNA"/>
</dbReference>
<evidence type="ECO:0000313" key="1">
    <source>
        <dbReference type="EMBL" id="GBN98475.1"/>
    </source>
</evidence>
<comment type="caution">
    <text evidence="1">The sequence shown here is derived from an EMBL/GenBank/DDBJ whole genome shotgun (WGS) entry which is preliminary data.</text>
</comment>
<accession>A0A4Y2TH93</accession>
<dbReference type="Proteomes" id="UP000499080">
    <property type="component" value="Unassembled WGS sequence"/>
</dbReference>
<proteinExistence type="predicted"/>
<dbReference type="AlphaFoldDB" id="A0A4Y2TH93"/>
<evidence type="ECO:0000313" key="2">
    <source>
        <dbReference type="Proteomes" id="UP000499080"/>
    </source>
</evidence>
<protein>
    <submittedName>
        <fullName evidence="1">Uncharacterized protein</fullName>
    </submittedName>
</protein>
<reference evidence="1 2" key="1">
    <citation type="journal article" date="2019" name="Sci. Rep.">
        <title>Orb-weaving spider Araneus ventricosus genome elucidates the spidroin gene catalogue.</title>
        <authorList>
            <person name="Kono N."/>
            <person name="Nakamura H."/>
            <person name="Ohtoshi R."/>
            <person name="Moran D.A.P."/>
            <person name="Shinohara A."/>
            <person name="Yoshida Y."/>
            <person name="Fujiwara M."/>
            <person name="Mori M."/>
            <person name="Tomita M."/>
            <person name="Arakawa K."/>
        </authorList>
    </citation>
    <scope>NUCLEOTIDE SEQUENCE [LARGE SCALE GENOMIC DNA]</scope>
</reference>